<name>A0A2I7SF82_9FLAO</name>
<organism evidence="1 2">
    <name type="scientific">Pseudotamlana carrageenivorans</name>
    <dbReference type="NCBI Taxonomy" id="2069432"/>
    <lineage>
        <taxon>Bacteria</taxon>
        <taxon>Pseudomonadati</taxon>
        <taxon>Bacteroidota</taxon>
        <taxon>Flavobacteriia</taxon>
        <taxon>Flavobacteriales</taxon>
        <taxon>Flavobacteriaceae</taxon>
        <taxon>Pseudotamlana</taxon>
    </lineage>
</organism>
<reference evidence="2" key="1">
    <citation type="submission" date="2018-01" db="EMBL/GenBank/DDBJ databases">
        <title>Complete genome of Tamlana sp. UJ94.</title>
        <authorList>
            <person name="Jung J."/>
            <person name="Chung D."/>
            <person name="Bae S.S."/>
            <person name="Baek K."/>
        </authorList>
    </citation>
    <scope>NUCLEOTIDE SEQUENCE [LARGE SCALE GENOMIC DNA]</scope>
    <source>
        <strain evidence="2">UJ94</strain>
    </source>
</reference>
<dbReference type="EMBL" id="CP025938">
    <property type="protein sequence ID" value="AUS04557.1"/>
    <property type="molecule type" value="Genomic_DNA"/>
</dbReference>
<dbReference type="Proteomes" id="UP000236592">
    <property type="component" value="Chromosome"/>
</dbReference>
<proteinExistence type="predicted"/>
<accession>A0A2I7SF82</accession>
<dbReference type="PROSITE" id="PS51257">
    <property type="entry name" value="PROKAR_LIPOPROTEIN"/>
    <property type="match status" value="1"/>
</dbReference>
<dbReference type="KEGG" id="taj:C1A40_03310"/>
<sequence length="201" mass="23213">MKIKNTLKLIFFTFLISVTYGCKQEDSFKNYKYDKQPDIISCKNINTKLLKEAVYSFEDDILKYTKLGNPNNDLAQAYNQTIRSAVYRRLRVQDIASPHSLEVLEALKKQPNLWAKSNEKTHLNYQNATTKCIANNLKDRNLKTTFNALLNTNSLTSKLFGTPLMTKYRNALNDKHLATYIALDLFYAKLIDTNLDQTPNQ</sequence>
<dbReference type="RefSeq" id="WP_102994662.1">
    <property type="nucleotide sequence ID" value="NZ_CP025938.1"/>
</dbReference>
<keyword evidence="2" id="KW-1185">Reference proteome</keyword>
<gene>
    <name evidence="1" type="ORF">C1A40_03310</name>
</gene>
<evidence type="ECO:0000313" key="1">
    <source>
        <dbReference type="EMBL" id="AUS04557.1"/>
    </source>
</evidence>
<dbReference type="AlphaFoldDB" id="A0A2I7SF82"/>
<evidence type="ECO:0000313" key="2">
    <source>
        <dbReference type="Proteomes" id="UP000236592"/>
    </source>
</evidence>
<protein>
    <submittedName>
        <fullName evidence="1">Uncharacterized protein</fullName>
    </submittedName>
</protein>
<dbReference type="OrthoDB" id="1138655at2"/>